<feature type="region of interest" description="Disordered" evidence="1">
    <location>
        <begin position="1"/>
        <end position="67"/>
    </location>
</feature>
<organism evidence="2 3">
    <name type="scientific">Colletotrichum kahawae</name>
    <name type="common">Coffee berry disease fungus</name>
    <dbReference type="NCBI Taxonomy" id="34407"/>
    <lineage>
        <taxon>Eukaryota</taxon>
        <taxon>Fungi</taxon>
        <taxon>Dikarya</taxon>
        <taxon>Ascomycota</taxon>
        <taxon>Pezizomycotina</taxon>
        <taxon>Sordariomycetes</taxon>
        <taxon>Hypocreomycetidae</taxon>
        <taxon>Glomerellales</taxon>
        <taxon>Glomerellaceae</taxon>
        <taxon>Colletotrichum</taxon>
        <taxon>Colletotrichum gloeosporioides species complex</taxon>
    </lineage>
</organism>
<dbReference type="Proteomes" id="UP001281614">
    <property type="component" value="Unassembled WGS sequence"/>
</dbReference>
<keyword evidence="3" id="KW-1185">Reference proteome</keyword>
<reference evidence="2" key="1">
    <citation type="submission" date="2023-02" db="EMBL/GenBank/DDBJ databases">
        <title>Colletotrichum kahawae CIFC_Que2 genome sequencing and assembly.</title>
        <authorList>
            <person name="Baroncelli R."/>
        </authorList>
    </citation>
    <scope>NUCLEOTIDE SEQUENCE</scope>
    <source>
        <strain evidence="2">CIFC_Que2</strain>
    </source>
</reference>
<protein>
    <submittedName>
        <fullName evidence="2">Uncharacterized protein</fullName>
    </submittedName>
</protein>
<evidence type="ECO:0000313" key="2">
    <source>
        <dbReference type="EMBL" id="KAK2751697.1"/>
    </source>
</evidence>
<feature type="compositionally biased region" description="Basic residues" evidence="1">
    <location>
        <begin position="10"/>
        <end position="19"/>
    </location>
</feature>
<dbReference type="EMBL" id="VYYT01000259">
    <property type="protein sequence ID" value="KAK2751697.1"/>
    <property type="molecule type" value="Genomic_DNA"/>
</dbReference>
<sequence>MAHPSFNRNGGHHPNRRHQSAGSYDRHGRGPFNRQRDFQTPASGSQVPFYYHPGPRSQPQPQPVYPVGGNLQSEFTVLYPQGIPESYPMVASQDGSIPKLYTESHLSESFYTAHNKPVKAIFSTNGGKSQPRFITPSNFERYRQLPLWSAEEIQKNANSIRKKFWEYMMDMIQPICWEDMYDYFDCHDIYYHGALNIINLLRHLWHENQDLKKEAHREIALQVGIWCDRWLDRSDNKRKLLGFQDWGNIKTLLNADNDVGDLADSHAGIMRDALLYRQNQLRHTPVPSPTGYPDNQLGVQGARIQHWLCK</sequence>
<evidence type="ECO:0000256" key="1">
    <source>
        <dbReference type="SAM" id="MobiDB-lite"/>
    </source>
</evidence>
<proteinExistence type="predicted"/>
<name>A0AAD9YAD3_COLKA</name>
<dbReference type="AlphaFoldDB" id="A0AAD9YAD3"/>
<evidence type="ECO:0000313" key="3">
    <source>
        <dbReference type="Proteomes" id="UP001281614"/>
    </source>
</evidence>
<accession>A0AAD9YAD3</accession>
<comment type="caution">
    <text evidence="2">The sequence shown here is derived from an EMBL/GenBank/DDBJ whole genome shotgun (WGS) entry which is preliminary data.</text>
</comment>
<gene>
    <name evidence="2" type="ORF">CKAH01_17804</name>
</gene>